<feature type="domain" description="Dynein heavy chain AAA 5 extension" evidence="20">
    <location>
        <begin position="2195"/>
        <end position="2258"/>
    </location>
</feature>
<evidence type="ECO:0000259" key="17">
    <source>
        <dbReference type="Pfam" id="PF12777"/>
    </source>
</evidence>
<dbReference type="GO" id="GO:0030317">
    <property type="term" value="P:flagellated sperm motility"/>
    <property type="evidence" value="ECO:0007669"/>
    <property type="project" value="TreeGrafter"/>
</dbReference>
<comment type="caution">
    <text evidence="21">The sequence shown here is derived from an EMBL/GenBank/DDBJ whole genome shotgun (WGS) entry which is preliminary data.</text>
</comment>
<evidence type="ECO:0000256" key="4">
    <source>
        <dbReference type="ARBA" id="ARBA00022701"/>
    </source>
</evidence>
<dbReference type="PANTHER" id="PTHR10676">
    <property type="entry name" value="DYNEIN HEAVY CHAIN FAMILY PROTEIN"/>
    <property type="match status" value="1"/>
</dbReference>
<evidence type="ECO:0008006" key="23">
    <source>
        <dbReference type="Google" id="ProtNLM"/>
    </source>
</evidence>
<dbReference type="Pfam" id="PF12777">
    <property type="entry name" value="MT"/>
    <property type="match status" value="1"/>
</dbReference>
<evidence type="ECO:0000256" key="1">
    <source>
        <dbReference type="ARBA" id="ARBA00004245"/>
    </source>
</evidence>
<dbReference type="InterPro" id="IPR041466">
    <property type="entry name" value="Dynein_AAA5_ext"/>
</dbReference>
<keyword evidence="22" id="KW-1185">Reference proteome</keyword>
<feature type="domain" description="Dynein heavy chain coiled coil stalk" evidence="17">
    <location>
        <begin position="3069"/>
        <end position="3344"/>
    </location>
</feature>
<keyword evidence="4" id="KW-0493">Microtubule</keyword>
<comment type="subcellular location">
    <subcellularLocation>
        <location evidence="1">Cytoplasm</location>
        <location evidence="1">Cytoskeleton</location>
    </subcellularLocation>
</comment>
<feature type="compositionally biased region" description="Basic and acidic residues" evidence="12">
    <location>
        <begin position="1"/>
        <end position="11"/>
    </location>
</feature>
<reference evidence="21 22" key="1">
    <citation type="submission" date="2019-06" db="EMBL/GenBank/DDBJ databases">
        <title>A chromosome-scale genome assembly of the European perch, Perca fluviatilis.</title>
        <authorList>
            <person name="Roques C."/>
            <person name="Zahm M."/>
            <person name="Cabau C."/>
            <person name="Klopp C."/>
            <person name="Bouchez O."/>
            <person name="Donnadieu C."/>
            <person name="Kuhl H."/>
            <person name="Gislard M."/>
            <person name="Guendouz S."/>
            <person name="Journot L."/>
            <person name="Haffray P."/>
            <person name="Bestin A."/>
            <person name="Morvezen R."/>
            <person name="Feron R."/>
            <person name="Wen M."/>
            <person name="Jouanno E."/>
            <person name="Herpin A."/>
            <person name="Schartl M."/>
            <person name="Postlethwait J."/>
            <person name="Schaerlinger B."/>
            <person name="Chardard D."/>
            <person name="Lecocq T."/>
            <person name="Poncet C."/>
            <person name="Jaffrelo L."/>
            <person name="Lampietro C."/>
            <person name="Guiguen Y."/>
        </authorList>
    </citation>
    <scope>NUCLEOTIDE SEQUENCE [LARGE SCALE GENOMIC DNA]</scope>
    <source>
        <tissue evidence="21">Blood</tissue>
    </source>
</reference>
<evidence type="ECO:0000256" key="6">
    <source>
        <dbReference type="ARBA" id="ARBA00022840"/>
    </source>
</evidence>
<dbReference type="InterPro" id="IPR009581">
    <property type="entry name" value="FAM20_C"/>
</dbReference>
<evidence type="ECO:0000259" key="16">
    <source>
        <dbReference type="Pfam" id="PF12774"/>
    </source>
</evidence>
<feature type="domain" description="FAM20 C-terminal" evidence="14">
    <location>
        <begin position="4527"/>
        <end position="4643"/>
    </location>
</feature>
<evidence type="ECO:0000259" key="15">
    <source>
        <dbReference type="Pfam" id="PF08393"/>
    </source>
</evidence>
<evidence type="ECO:0000256" key="10">
    <source>
        <dbReference type="ARBA" id="ARBA00023212"/>
    </source>
</evidence>
<dbReference type="Pfam" id="PF06702">
    <property type="entry name" value="Fam20C"/>
    <property type="match status" value="1"/>
</dbReference>
<dbReference type="Gene3D" id="1.20.140.100">
    <property type="entry name" value="Dynein heavy chain, N-terminal domain 2"/>
    <property type="match status" value="1"/>
</dbReference>
<dbReference type="Gene3D" id="1.10.287.2620">
    <property type="match status" value="1"/>
</dbReference>
<evidence type="ECO:0000259" key="14">
    <source>
        <dbReference type="Pfam" id="PF06702"/>
    </source>
</evidence>
<dbReference type="InterPro" id="IPR035699">
    <property type="entry name" value="AAA_6"/>
</dbReference>
<gene>
    <name evidence="21" type="ORF">PFLUV_G00003740</name>
</gene>
<dbReference type="Pfam" id="PF12781">
    <property type="entry name" value="AAA_9"/>
    <property type="match status" value="1"/>
</dbReference>
<evidence type="ECO:0000259" key="18">
    <source>
        <dbReference type="Pfam" id="PF12780"/>
    </source>
</evidence>
<dbReference type="Gene3D" id="1.20.58.1120">
    <property type="match status" value="1"/>
</dbReference>
<feature type="domain" description="Dynein heavy chain hydrolytic ATP-binding dynein motor region" evidence="16">
    <location>
        <begin position="1638"/>
        <end position="1718"/>
    </location>
</feature>
<comment type="similarity">
    <text evidence="2">Belongs to the dynein heavy chain family.</text>
</comment>
<evidence type="ECO:0000259" key="13">
    <source>
        <dbReference type="Pfam" id="PF03028"/>
    </source>
</evidence>
<keyword evidence="9" id="KW-0505">Motor protein</keyword>
<dbReference type="Pfam" id="PF03028">
    <property type="entry name" value="Dynein_heavy"/>
    <property type="match status" value="1"/>
</dbReference>
<dbReference type="SUPFAM" id="SSF52540">
    <property type="entry name" value="P-loop containing nucleoside triphosphate hydrolases"/>
    <property type="match status" value="2"/>
</dbReference>
<evidence type="ECO:0000256" key="9">
    <source>
        <dbReference type="ARBA" id="ARBA00023175"/>
    </source>
</evidence>
<dbReference type="Gene3D" id="1.10.8.720">
    <property type="entry name" value="Region D6 of dynein motor"/>
    <property type="match status" value="1"/>
</dbReference>
<feature type="region of interest" description="Disordered" evidence="12">
    <location>
        <begin position="1"/>
        <end position="42"/>
    </location>
</feature>
<dbReference type="Gene3D" id="3.20.180.20">
    <property type="entry name" value="Dynein heavy chain, N-terminal domain 2"/>
    <property type="match status" value="1"/>
</dbReference>
<dbReference type="InterPro" id="IPR024743">
    <property type="entry name" value="Dynein_HC_stalk"/>
</dbReference>
<evidence type="ECO:0000259" key="19">
    <source>
        <dbReference type="Pfam" id="PF12781"/>
    </source>
</evidence>
<dbReference type="InterPro" id="IPR035706">
    <property type="entry name" value="AAA_9"/>
</dbReference>
<evidence type="ECO:0000256" key="5">
    <source>
        <dbReference type="ARBA" id="ARBA00022741"/>
    </source>
</evidence>
<evidence type="ECO:0000259" key="20">
    <source>
        <dbReference type="Pfam" id="PF17852"/>
    </source>
</evidence>
<feature type="domain" description="Dynein heavy chain ATP-binding dynein motor region" evidence="19">
    <location>
        <begin position="3421"/>
        <end position="3623"/>
    </location>
</feature>
<protein>
    <recommendedName>
        <fullName evidence="23">Dynein heavy chain domain-containing protein 1</fullName>
    </recommendedName>
</protein>
<evidence type="ECO:0000256" key="12">
    <source>
        <dbReference type="SAM" id="MobiDB-lite"/>
    </source>
</evidence>
<dbReference type="GO" id="GO:0005524">
    <property type="term" value="F:ATP binding"/>
    <property type="evidence" value="ECO:0007669"/>
    <property type="project" value="UniProtKB-KW"/>
</dbReference>
<dbReference type="GO" id="GO:0051959">
    <property type="term" value="F:dynein light intermediate chain binding"/>
    <property type="evidence" value="ECO:0007669"/>
    <property type="project" value="InterPro"/>
</dbReference>
<feature type="domain" description="Dynein heavy chain AAA module D4" evidence="18">
    <location>
        <begin position="2752"/>
        <end position="3008"/>
    </location>
</feature>
<evidence type="ECO:0000256" key="2">
    <source>
        <dbReference type="ARBA" id="ARBA00008887"/>
    </source>
</evidence>
<dbReference type="Pfam" id="PF12774">
    <property type="entry name" value="AAA_6"/>
    <property type="match status" value="2"/>
</dbReference>
<dbReference type="InterPro" id="IPR004273">
    <property type="entry name" value="Dynein_heavy_D6_P-loop"/>
</dbReference>
<sequence>MSAASSEKRSPDGAAQTCGKNITRPGSKVKKKTHSSEVKLPPLCSAPPTFTAAFTARPLFRPDRPLSVVELPRLIAQVGPGRAVGDTKWTKGPRLMASALGTNIPIRTADDRTAQSFTEKDESNRPTMCKVTKPNTVPLTGTEVVHMFVNKRDLGELEFYYLKEVDGDVYRPYDLRVVHSSEAGSEHYIFSPNSVLHVTERGYGGIVSLADWYRESVSWKALQEIPLFREFRLRKAFTLWHRNVRKIFFHRKCEDLQDMLVMAVPQFRNALFLFNRIIEELKGTHQLPQEESQTYTLLEFKNVLITKNQDCLHILEKLSQYRTGILNAVKECSYKAKQDLHLHMEYAKKPNKCNEPIHLQLAHQQDLKKDLAWSESILQKLGNFAALVNQMTVQSLVTIIRQDVVSFLDNVLKRKTSQQCCLFHTEVCFSANSQLTVDPPIHLFQEAVSEALLTVGDSIIQMCDTCGFFLEISNSVVTSVSAQDLTSAFSWIEHSTITGENKNNDAMTGRRKFCCWQLLRDLPSHWLVLPKQTLLMVQGNRVHGCYYPLPKGQLEWQISVNDVTKQVEKEQAKIMQEAEVEIQQLCESYSWLVDIHLFIKQWSRASLESMKGQSALLYEEHIKKIHHWTERIDTVPSSISTSNQLFIIQCTSIKENLGQQLRFIEEEVLEQLVEQIKLHSESVISDLEKPTADLKTQPRDLHDLSKYALMMRESVKMLADTQKRLEYIHSLQDIICMNYRKMTEQELTLEQKMLAMVDCFIPLLKQADSIVCHRLPSMANALDTMFSFLVCDLKNIVSKATSGPFLDPTQDAKEMVSKLNHMYIHMHNLNAKLEQLSRNSQKLHEHPMDLTILTTDVNKLKARKELWELIAGFTSWMEGWKELLFSEVVVSQAQEKIARWKEQALSLTSIIPTHDAVLQETLGILESLSHQVAPMAKLQSPTLKHKHWKAIFQGIGLLYVSEKKVTVAELMSQLLEVDQNFITKICRDAQAECNMEQTFQKLQQGWNARIFQVDKFTVPVWQPQHGLSEKPTEGAISNVQTAIHHSCKDARFTIIGLEIHFAEIESDLMALSTMLKSPHSVEFRLQMEDLVQSLQDLGKLLCLIERYQQIWASLTKMFHETSFSVQRLDLLERFQPVDETFKEIIHSILSDPHVLNFVHSKKTNVRFHGKRLCQILIDGLSTMEAISNQMVDLLETLCEQFPRLWFLSDREVIQLLSFHPTPFTLQPFVRKCFKGIRWLDEDCETPSNARGVKNWGATSQSHREMKVLGFFGSLQEHITFLSPLEPNPNTLVWLCVFEKQLKLTMLQLMKQCAIVRNQLEPPSQYMACDKEVGNLLFHIAERRKIAVPPLDLLSEYPLQCLLVAEEAVWCNTVLQAFQESSPATLSNIKAYSSAKLKNLGCSIRDGVTGAKRESLVSKYTMMCLRALVQLTMKHAQQLSRLMEVQCRLESSFEWLSLMKYHVNSEDLSLKANEPTCCVDVLGHRLQYDYEYFGPEDWVMMHTPSTDRATLGILLALTSYRCGFVSGPCMSGKKTTVVQLGKALGRQVVDMQCCPSIRPGVVQRMLLGALQTGAWLLLDSVDLLTQGVLSSLGQNLVDIHQSFSELTINKNHRMNEEPKDRTAEGVTGCKNIVDSECHMVLAGKSIYASLSYGCVLISSKGHTPELPESLRCATRPIALTHPDYRTIAEVMLTSMGFSEAMSLSRRLVALVSLAKDSLCLPDFITDNQSCYLVVLQKIISASEMHLQQNVRQQEISDEAKGATAEKTARAQNVTTRVVEKDTKDTEKPSKFSSSHLSIIQGLMEETAIVKAILSVFSPILYEHKKASQFYITFKNTFPIACQFPLFQPYIEEEEKKQLKDAVTEELQKKQFHSDTEIISSALTLYQTMKISQAVMLIGPMGSGKTTCYCALAGALNHLAAKALEYVFESDNMIEGDTPQAEPQISASTWNSVDTVVLFPNAMSHKEVFGCFCENRGWQDGAVGKVLRDLERREPKSSTICSNRKKSDQTQKWLIMDGNPVGQPGWLDYLTTMCSPEDPFLRLSSGETLPSQSHLKLLMEITDLSDASPSAVTHCSFVYVTGTDLWKAVWKSETDALFFEHKLDHGTLKMWNCLANDLFACTLSLLRQNALTSAIHNEGVSPKSVMYGLQEIMSFVRILRALLQHFGKDVEKAETIPQIDKRDISLHRTGTAGTDPPTKQDLLARNLFLVAYIWGFSGHLHPRHWTKFELLARQVLFTCRYKIVVPDEESVFEHFFNKDSKMCPKNTLLTNSLPPKYRKYTYILNLMLEGNQPVLLAGEPCSGKTTLCKTLLSFDKLDKPHISLPASPLLSSRDLRTLMNNISCKKNCKDTMGSMTKQPGLLLFVDDLHEAPCDVFGRKSTALETLRQSMSMGHILTFDAYNFNLLSSGTISYMATCCVFGFGSHHSNVISSRLSRLFSIFVLPSLSMDVILSIHSPRLKIWLKDLELKHSGEDMPCCIITATKNLYHAVCDQFQPTVQRPHFIFSHHDLQKVFRGMCLWQPNIPNTGTMRKEEYSLPGFSPVLPGPAASVLNIAHLWMHECMRTFSDRLCSEDERKTLVSLIAKTATTHYGIRLVDEIQSASLYDPPTVSNLTIHTLPMGTAGTCKPKGQSLDTLYLPQEPNPAGLSDPKKGYTLTKPSLLSENICLEETSLKRLPLQPQILQHMEGIVAKLVYGPELSEAPISQQYSFKSSSSYQDRELDVLLQELCEVIDRKGQDKGQKIENESNITTRYVVHRQRASQLLHILRVLLIHGGHGVLIGSERGTGRKTTVRLAAYVTGYQLMEVHPGNENQLHEILKEAGNQTQVDGVNVIILVHEEISQSVREELLVVMSHRTYTGLYIDEELRNLLSRVTAVKNSRRYRMNGCVFEKYLSQIHRNVHVFLLLPFTITDSSEIPANNGTQGWNAQLTKALRFSCCVEVYQPWSNQSLVEVAAQCLKTSLHKLEREGSEANLSLAMAGIHQSACQYASVLLRAQPFSPQTYMEFIAHFGFLCNHLHKQQQRQANRIATVLSHLDVLNNTALQFRKHLISLQEKVAETQQREKELLRVVNYHKCLLEEARQKCVVEESKLRHLEEQINHAQKKIKPLFLSSIHILNCLNTSDLEEVRHYRDPPDGVVKIMDAICLLFNRPLGWESAKQLLGQSNFFQELEFFDRFSLTNEQLQELGQIVHSPQFVPESVLEVSKACESLCRWVQAVYECCFMQNQLLVKQQLEVLTKKAQGQLHLAKHQQDHAYHCQENVKNQLQLVQKELQEELLQLPTAESSEREATMAAGQLEAHVRDWRAAAQEAKLSNQTLPGDALILAAIVSYLGPFGPDIRAELLNKWRTLCQTGRININPKDPRTSLFKNSDTAPPYPLLGFPIPVSERLELPLGQAIGMLQDAPSDRMVVKLLLWGCRSAWVQCWPLLADTQQHLDVISQRMLITGENAKLEKETECDVVVCADDPELLDKLDQAAEKGLRVLVTHVERVIPSPQFLARLARPAGRCLPGLKQHVQPSHPEFCLFLSTHLPVQLLSSDIHPSILAHVRVVDLSVSSEEIQELMLTQLLQSECKKLLIQHLQFQNDKQLLQEELISKEDALMDYILQSITPLLEDADFLPRLAVCQEAMKKLQAEIQQLSEEMKYHESLLAVPRQLIRLAAALYQALQEVSRLSPAYYFSLRGFITVMQEVFVVKGRPLVSCTIGKVPAGIIPEVTNRMVAQLLIQYRPCLLKSHVAVLELLLSVALLQHKQLCSEAERMAFLRGLQDIKHPAIKVKPCSLPPIVSQSTSALPSWIPSHIHPELLCLEKIPVFRGLIASLSTCPIQWQEYLHFPSSTVSGAVPCRSHSHLSLLQRALLWKTMLPNCLEGLAEAMATYHLCLPGQTAGTEAPHTGNPEALSRYLLKQEGPIILTLPSQRGDKWTSIQPLHLIHKMAHCLAETKKVKVISFGALCDREVILSMLDKAFNDGHWLVFNDCHLLEQWDGKVVAHLSQLISSFREERCLIHPCFRLWFITQEYASRSIPAAVRMCSLSLVCDSPWDLKEELSCSLRQVVSIIQRQSLSGVKAHNMDLLRRCAIFHSVLLQRQAYKYLGQGRIYSWSQEDLLALVDAHICIASLCHDKAKALQYIAVNLVHGGHVLDSADLEVVDSVAKTCLSRVSPLWGSGPHILTDITSNPGHFDLSELLQILEQGLQDSENINDPLVLGFSADVAAEITEINSHNLNILLLASQTPVGRVRSFYTQLSQPTTLSAYSHARDRLQALKSYLTHTQNDSTVTNDGAVFHSHLHDFLQAEWDDLIDSVSSLLSQLQQPVQYSVPTFASLLKPTDLSHLERRAELLSAYIWHHNTSDPPGAYRLSAFKNARGFLVAVMREAAQVNRKYMSDIALHFQVLSDDTYPASLPLDAVYLCGLELRGASWDTQLGAVQDTVSLQPCSLPLVCVKAQVRSTKTAQDTLFLPYKSSHLNDGSNAQVAHASSSTAPQLPVYHCPLYLDGERESGNRGLADVNIITTFPLHAKLNPVLCSLRRVRLVSNMDRHHYETFEKFGNSTFLVHLDNGRAFGRHSKDEPSILAPLEQCCRIRRSTWLRLRLLSLSQYRLSDVMRASLSHDPLHSVAPLLSEPHLAALDRRLKTVLETVSRCQKRQSEDGGDGGVLYDDIA</sequence>
<dbReference type="GO" id="GO:0036156">
    <property type="term" value="C:inner dynein arm"/>
    <property type="evidence" value="ECO:0007669"/>
    <property type="project" value="TreeGrafter"/>
</dbReference>
<dbReference type="Gene3D" id="1.20.920.20">
    <property type="match status" value="1"/>
</dbReference>
<dbReference type="InterPro" id="IPR042228">
    <property type="entry name" value="Dynein_linker_3"/>
</dbReference>
<evidence type="ECO:0000256" key="7">
    <source>
        <dbReference type="ARBA" id="ARBA00023017"/>
    </source>
</evidence>
<organism evidence="21 22">
    <name type="scientific">Perca fluviatilis</name>
    <name type="common">European perch</name>
    <dbReference type="NCBI Taxonomy" id="8168"/>
    <lineage>
        <taxon>Eukaryota</taxon>
        <taxon>Metazoa</taxon>
        <taxon>Chordata</taxon>
        <taxon>Craniata</taxon>
        <taxon>Vertebrata</taxon>
        <taxon>Euteleostomi</taxon>
        <taxon>Actinopterygii</taxon>
        <taxon>Neopterygii</taxon>
        <taxon>Teleostei</taxon>
        <taxon>Neoteleostei</taxon>
        <taxon>Acanthomorphata</taxon>
        <taxon>Eupercaria</taxon>
        <taxon>Perciformes</taxon>
        <taxon>Percoidei</taxon>
        <taxon>Percidae</taxon>
        <taxon>Percinae</taxon>
        <taxon>Perca</taxon>
    </lineage>
</organism>
<keyword evidence="8 11" id="KW-0175">Coiled coil</keyword>
<feature type="domain" description="Dynein heavy chain region D6 P-loop" evidence="13">
    <location>
        <begin position="3922"/>
        <end position="4024"/>
    </location>
</feature>
<dbReference type="Pfam" id="PF17852">
    <property type="entry name" value="Dynein_AAA_lid"/>
    <property type="match status" value="1"/>
</dbReference>
<keyword evidence="5" id="KW-0547">Nucleotide-binding</keyword>
<dbReference type="InterPro" id="IPR024317">
    <property type="entry name" value="Dynein_heavy_chain_D4_dom"/>
</dbReference>
<evidence type="ECO:0000256" key="3">
    <source>
        <dbReference type="ARBA" id="ARBA00022490"/>
    </source>
</evidence>
<dbReference type="InterPro" id="IPR043160">
    <property type="entry name" value="Dynein_C_barrel"/>
</dbReference>
<dbReference type="Pfam" id="PF12775">
    <property type="entry name" value="AAA_7"/>
    <property type="match status" value="1"/>
</dbReference>
<name>A0A6A5EXR2_PERFL</name>
<dbReference type="Gene3D" id="1.20.920.30">
    <property type="match status" value="1"/>
</dbReference>
<evidence type="ECO:0000313" key="22">
    <source>
        <dbReference type="Proteomes" id="UP000465112"/>
    </source>
</evidence>
<accession>A0A6A5EXR2</accession>
<feature type="coiled-coil region" evidence="11">
    <location>
        <begin position="3047"/>
        <end position="3102"/>
    </location>
</feature>
<dbReference type="Gene3D" id="1.10.8.710">
    <property type="match status" value="1"/>
</dbReference>
<dbReference type="InterPro" id="IPR027417">
    <property type="entry name" value="P-loop_NTPase"/>
</dbReference>
<dbReference type="Pfam" id="PF12780">
    <property type="entry name" value="AAA_8"/>
    <property type="match status" value="1"/>
</dbReference>
<evidence type="ECO:0000256" key="8">
    <source>
        <dbReference type="ARBA" id="ARBA00023054"/>
    </source>
</evidence>
<dbReference type="InterPro" id="IPR026983">
    <property type="entry name" value="DHC"/>
</dbReference>
<dbReference type="GO" id="GO:0005874">
    <property type="term" value="C:microtubule"/>
    <property type="evidence" value="ECO:0007669"/>
    <property type="project" value="UniProtKB-KW"/>
</dbReference>
<dbReference type="GO" id="GO:0036126">
    <property type="term" value="C:sperm flagellum"/>
    <property type="evidence" value="ECO:0007669"/>
    <property type="project" value="TreeGrafter"/>
</dbReference>
<keyword evidence="10" id="KW-0206">Cytoskeleton</keyword>
<feature type="domain" description="Dynein heavy chain hydrolytic ATP-binding dynein motor region" evidence="16">
    <location>
        <begin position="1487"/>
        <end position="1604"/>
    </location>
</feature>
<dbReference type="Gene3D" id="3.40.50.300">
    <property type="entry name" value="P-loop containing nucleotide triphosphate hydrolases"/>
    <property type="match status" value="6"/>
</dbReference>
<dbReference type="Pfam" id="PF08393">
    <property type="entry name" value="DHC_N2"/>
    <property type="match status" value="1"/>
</dbReference>
<evidence type="ECO:0000256" key="11">
    <source>
        <dbReference type="SAM" id="Coils"/>
    </source>
</evidence>
<dbReference type="InterPro" id="IPR042219">
    <property type="entry name" value="AAA_lid_11_sf"/>
</dbReference>
<dbReference type="Proteomes" id="UP000465112">
    <property type="component" value="Chromosome 1"/>
</dbReference>
<dbReference type="InterPro" id="IPR042222">
    <property type="entry name" value="Dynein_2_N"/>
</dbReference>
<dbReference type="EMBL" id="VHII01000001">
    <property type="protein sequence ID" value="KAF1394687.1"/>
    <property type="molecule type" value="Genomic_DNA"/>
</dbReference>
<evidence type="ECO:0000313" key="21">
    <source>
        <dbReference type="EMBL" id="KAF1394687.1"/>
    </source>
</evidence>
<dbReference type="InterPro" id="IPR013602">
    <property type="entry name" value="Dynein_heavy_linker"/>
</dbReference>
<feature type="coiled-coil region" evidence="11">
    <location>
        <begin position="3619"/>
        <end position="3646"/>
    </location>
</feature>
<dbReference type="GO" id="GO:0008569">
    <property type="term" value="F:minus-end-directed microtubule motor activity"/>
    <property type="evidence" value="ECO:0007669"/>
    <property type="project" value="InterPro"/>
</dbReference>
<dbReference type="GO" id="GO:0045505">
    <property type="term" value="F:dynein intermediate chain binding"/>
    <property type="evidence" value="ECO:0007669"/>
    <property type="project" value="InterPro"/>
</dbReference>
<proteinExistence type="inferred from homology"/>
<dbReference type="PANTHER" id="PTHR10676:SF359">
    <property type="entry name" value="DYNEIN HEAVY CHAIN DOMAIN-CONTAINING PROTEIN 1"/>
    <property type="match status" value="1"/>
</dbReference>
<keyword evidence="6" id="KW-0067">ATP-binding</keyword>
<dbReference type="InterPro" id="IPR043157">
    <property type="entry name" value="Dynein_AAA1S"/>
</dbReference>
<keyword evidence="7" id="KW-0243">Dynein</keyword>
<dbReference type="Gene3D" id="3.10.490.20">
    <property type="match status" value="1"/>
</dbReference>
<keyword evidence="3" id="KW-0963">Cytoplasm</keyword>
<feature type="domain" description="Dynein heavy chain linker" evidence="15">
    <location>
        <begin position="858"/>
        <end position="1312"/>
    </location>
</feature>